<name>A0AAU9S3Q5_THLAR</name>
<proteinExistence type="predicted"/>
<organism evidence="2 3">
    <name type="scientific">Thlaspi arvense</name>
    <name type="common">Field penny-cress</name>
    <dbReference type="NCBI Taxonomy" id="13288"/>
    <lineage>
        <taxon>Eukaryota</taxon>
        <taxon>Viridiplantae</taxon>
        <taxon>Streptophyta</taxon>
        <taxon>Embryophyta</taxon>
        <taxon>Tracheophyta</taxon>
        <taxon>Spermatophyta</taxon>
        <taxon>Magnoliopsida</taxon>
        <taxon>eudicotyledons</taxon>
        <taxon>Gunneridae</taxon>
        <taxon>Pentapetalae</taxon>
        <taxon>rosids</taxon>
        <taxon>malvids</taxon>
        <taxon>Brassicales</taxon>
        <taxon>Brassicaceae</taxon>
        <taxon>Thlaspideae</taxon>
        <taxon>Thlaspi</taxon>
    </lineage>
</organism>
<evidence type="ECO:0000313" key="2">
    <source>
        <dbReference type="EMBL" id="CAH2054566.1"/>
    </source>
</evidence>
<reference evidence="2 3" key="1">
    <citation type="submission" date="2022-03" db="EMBL/GenBank/DDBJ databases">
        <authorList>
            <person name="Nunn A."/>
            <person name="Chopra R."/>
            <person name="Nunn A."/>
            <person name="Contreras Garrido A."/>
        </authorList>
    </citation>
    <scope>NUCLEOTIDE SEQUENCE [LARGE SCALE GENOMIC DNA]</scope>
</reference>
<dbReference type="EMBL" id="OU466859">
    <property type="protein sequence ID" value="CAH2054566.1"/>
    <property type="molecule type" value="Genomic_DNA"/>
</dbReference>
<dbReference type="Proteomes" id="UP000836841">
    <property type="component" value="Chromosome 3"/>
</dbReference>
<accession>A0AAU9S3Q5</accession>
<dbReference type="AlphaFoldDB" id="A0AAU9S3Q5"/>
<evidence type="ECO:0000256" key="1">
    <source>
        <dbReference type="SAM" id="MobiDB-lite"/>
    </source>
</evidence>
<gene>
    <name evidence="2" type="ORF">TAV2_LOCUS10574</name>
</gene>
<protein>
    <submittedName>
        <fullName evidence="2">Uncharacterized protein</fullName>
    </submittedName>
</protein>
<sequence length="125" mass="14246">MVPPVIYKYRRRRDPRVLRDDDGSLMRNPPRVSPSHSIDRPNSDFIEVRDVNPLLSEDGDRIRDLGCVEDETETRRGSGNLVLHCDGDCLDKDKCSSFVSCSNLDDLFSGFVYRGVRKTRSRLGS</sequence>
<keyword evidence="3" id="KW-1185">Reference proteome</keyword>
<feature type="region of interest" description="Disordered" evidence="1">
    <location>
        <begin position="18"/>
        <end position="42"/>
    </location>
</feature>
<evidence type="ECO:0000313" key="3">
    <source>
        <dbReference type="Proteomes" id="UP000836841"/>
    </source>
</evidence>